<proteinExistence type="predicted"/>
<accession>A0ABU9STV5</accession>
<protein>
    <submittedName>
        <fullName evidence="1">DUF2789 family protein</fullName>
    </submittedName>
</protein>
<gene>
    <name evidence="1" type="ORF">WNY77_06370</name>
</gene>
<comment type="caution">
    <text evidence="1">The sequence shown here is derived from an EMBL/GenBank/DDBJ whole genome shotgun (WGS) entry which is preliminary data.</text>
</comment>
<keyword evidence="2" id="KW-1185">Reference proteome</keyword>
<dbReference type="RefSeq" id="WP_006993174.1">
    <property type="nucleotide sequence ID" value="NZ_JBBMQS010000003.1"/>
</dbReference>
<dbReference type="EMBL" id="JBBMQS010000003">
    <property type="protein sequence ID" value="MEM5497015.1"/>
    <property type="molecule type" value="Genomic_DNA"/>
</dbReference>
<dbReference type="InterPro" id="IPR038086">
    <property type="entry name" value="DUF2789_sf"/>
</dbReference>
<organism evidence="1 2">
    <name type="scientific">Paraglaciecola mesophila</name>
    <dbReference type="NCBI Taxonomy" id="197222"/>
    <lineage>
        <taxon>Bacteria</taxon>
        <taxon>Pseudomonadati</taxon>
        <taxon>Pseudomonadota</taxon>
        <taxon>Gammaproteobacteria</taxon>
        <taxon>Alteromonadales</taxon>
        <taxon>Alteromonadaceae</taxon>
        <taxon>Paraglaciecola</taxon>
    </lineage>
</organism>
<dbReference type="Pfam" id="PF10982">
    <property type="entry name" value="DUF2789"/>
    <property type="match status" value="1"/>
</dbReference>
<evidence type="ECO:0000313" key="2">
    <source>
        <dbReference type="Proteomes" id="UP001461163"/>
    </source>
</evidence>
<sequence length="76" mass="8792">MENYHTTMGDLFEQLGLGGQEGDVEAFIEEHKGLRQGVHIEDAEFWSKTQAEFIRNALLEDAEWAELIDQLNTRLR</sequence>
<dbReference type="InterPro" id="IPR021250">
    <property type="entry name" value="DUF2789"/>
</dbReference>
<name>A0ABU9STV5_9ALTE</name>
<reference evidence="1 2" key="1">
    <citation type="submission" date="2024-03" db="EMBL/GenBank/DDBJ databases">
        <title>Community enrichment and isolation of bacterial strains for fucoidan degradation.</title>
        <authorList>
            <person name="Sichert A."/>
        </authorList>
    </citation>
    <scope>NUCLEOTIDE SEQUENCE [LARGE SCALE GENOMIC DNA]</scope>
    <source>
        <strain evidence="1 2">AS12</strain>
    </source>
</reference>
<evidence type="ECO:0000313" key="1">
    <source>
        <dbReference type="EMBL" id="MEM5497015.1"/>
    </source>
</evidence>
<dbReference type="Gene3D" id="1.10.10.1130">
    <property type="entry name" value="Uncharacterised protein PF10982, DUF2789"/>
    <property type="match status" value="1"/>
</dbReference>
<dbReference type="Proteomes" id="UP001461163">
    <property type="component" value="Unassembled WGS sequence"/>
</dbReference>